<keyword evidence="6 8" id="KW-1133">Transmembrane helix</keyword>
<dbReference type="GO" id="GO:0016763">
    <property type="term" value="F:pentosyltransferase activity"/>
    <property type="evidence" value="ECO:0007669"/>
    <property type="project" value="TreeGrafter"/>
</dbReference>
<evidence type="ECO:0008006" key="11">
    <source>
        <dbReference type="Google" id="ProtNLM"/>
    </source>
</evidence>
<feature type="transmembrane region" description="Helical" evidence="8">
    <location>
        <begin position="12"/>
        <end position="29"/>
    </location>
</feature>
<dbReference type="InterPro" id="IPR050297">
    <property type="entry name" value="LipidA_mod_glycosyltrf_83"/>
</dbReference>
<keyword evidence="2" id="KW-1003">Cell membrane</keyword>
<feature type="transmembrane region" description="Helical" evidence="8">
    <location>
        <begin position="88"/>
        <end position="106"/>
    </location>
</feature>
<evidence type="ECO:0000256" key="8">
    <source>
        <dbReference type="SAM" id="Phobius"/>
    </source>
</evidence>
<sequence length="622" mass="68981">MNKQLPTLTPTKAVALFAIIVIVLLWAFQLRMGPELLDDGAFFLRYAENAANGEFWVWNPGEAPVWGASAPFYPIIVALPIKLGLDPHVAIVATGAVIASISFATLALMLGARFGIVTLVAFVTYLALDSNMMWMSINGLESPLTVALMVAAVWTLMRQPHAALVGLVAGLLIINKLDLLPVGGLLLLARWVQFRRFPWIAVAVAAAITAGWYGFAWWYFGAPIPNSFLTKTLHQNDMVKIIDWTWFGHLVLWVGVHKWLVVLTAATCLLGLRANLPYVILLAGTTIAHVIAYSIKFPFEPYNWYAVPASFSLVILGAIGTGLVFALLQRHLPGSTWSASALILLLLVGVTATSLPEERARTDGMYLFTSHQEHDRAEAGRWVDENVPDDFKVLTYWGNPAYFSRREVIDGSFLNRRYEEGDLAEIYRPEVVIRESQAGMMPTAPNFPELTAGGYKVVNVFDKTYRAGMDYFFVVLVRDDVVDQVRNVDMPRDLMRFVSNVTFGDVYGRIDVRGTNMFFVHPGETTATSFDFDAASYADSSSKCSVHVDARIHSGIPAAVVARGGGNVRIRILRGEEEIENSVVTLGEPMWRDLPCQEGQPIRFIVENNGSPDSDWLWLTFE</sequence>
<evidence type="ECO:0000256" key="6">
    <source>
        <dbReference type="ARBA" id="ARBA00022989"/>
    </source>
</evidence>
<dbReference type="GO" id="GO:0009103">
    <property type="term" value="P:lipopolysaccharide biosynthetic process"/>
    <property type="evidence" value="ECO:0007669"/>
    <property type="project" value="UniProtKB-ARBA"/>
</dbReference>
<feature type="transmembrane region" description="Helical" evidence="8">
    <location>
        <begin position="140"/>
        <end position="157"/>
    </location>
</feature>
<evidence type="ECO:0000256" key="5">
    <source>
        <dbReference type="ARBA" id="ARBA00022692"/>
    </source>
</evidence>
<evidence type="ECO:0000256" key="7">
    <source>
        <dbReference type="ARBA" id="ARBA00023136"/>
    </source>
</evidence>
<feature type="transmembrane region" description="Helical" evidence="8">
    <location>
        <begin position="163"/>
        <end position="187"/>
    </location>
</feature>
<dbReference type="EMBL" id="QWJJ01000006">
    <property type="protein sequence ID" value="RII39264.1"/>
    <property type="molecule type" value="Genomic_DNA"/>
</dbReference>
<feature type="transmembrane region" description="Helical" evidence="8">
    <location>
        <begin position="199"/>
        <end position="220"/>
    </location>
</feature>
<dbReference type="GO" id="GO:0005886">
    <property type="term" value="C:plasma membrane"/>
    <property type="evidence" value="ECO:0007669"/>
    <property type="project" value="UniProtKB-SubCell"/>
</dbReference>
<comment type="subcellular location">
    <subcellularLocation>
        <location evidence="1">Cell membrane</location>
        <topology evidence="1">Multi-pass membrane protein</topology>
    </subcellularLocation>
</comment>
<accession>A0A399J1V1</accession>
<feature type="transmembrane region" description="Helical" evidence="8">
    <location>
        <begin position="279"/>
        <end position="299"/>
    </location>
</feature>
<proteinExistence type="predicted"/>
<evidence type="ECO:0000313" key="10">
    <source>
        <dbReference type="Proteomes" id="UP000265848"/>
    </source>
</evidence>
<dbReference type="PANTHER" id="PTHR33908:SF11">
    <property type="entry name" value="MEMBRANE PROTEIN"/>
    <property type="match status" value="1"/>
</dbReference>
<keyword evidence="5 8" id="KW-0812">Transmembrane</keyword>
<feature type="transmembrane region" description="Helical" evidence="8">
    <location>
        <begin position="305"/>
        <end position="328"/>
    </location>
</feature>
<name>A0A399J1V1_9RHOB</name>
<dbReference type="Proteomes" id="UP000265848">
    <property type="component" value="Unassembled WGS sequence"/>
</dbReference>
<evidence type="ECO:0000313" key="9">
    <source>
        <dbReference type="EMBL" id="RII39264.1"/>
    </source>
</evidence>
<keyword evidence="3" id="KW-0328">Glycosyltransferase</keyword>
<feature type="transmembrane region" description="Helical" evidence="8">
    <location>
        <begin position="250"/>
        <end position="272"/>
    </location>
</feature>
<organism evidence="9 10">
    <name type="scientific">Pseudooceanicola sediminis</name>
    <dbReference type="NCBI Taxonomy" id="2211117"/>
    <lineage>
        <taxon>Bacteria</taxon>
        <taxon>Pseudomonadati</taxon>
        <taxon>Pseudomonadota</taxon>
        <taxon>Alphaproteobacteria</taxon>
        <taxon>Rhodobacterales</taxon>
        <taxon>Paracoccaceae</taxon>
        <taxon>Pseudooceanicola</taxon>
    </lineage>
</organism>
<comment type="caution">
    <text evidence="9">The sequence shown here is derived from an EMBL/GenBank/DDBJ whole genome shotgun (WGS) entry which is preliminary data.</text>
</comment>
<evidence type="ECO:0000256" key="2">
    <source>
        <dbReference type="ARBA" id="ARBA00022475"/>
    </source>
</evidence>
<gene>
    <name evidence="9" type="ORF">DL237_08955</name>
</gene>
<dbReference type="PANTHER" id="PTHR33908">
    <property type="entry name" value="MANNOSYLTRANSFERASE YKCB-RELATED"/>
    <property type="match status" value="1"/>
</dbReference>
<keyword evidence="10" id="KW-1185">Reference proteome</keyword>
<evidence type="ECO:0000256" key="3">
    <source>
        <dbReference type="ARBA" id="ARBA00022676"/>
    </source>
</evidence>
<evidence type="ECO:0000256" key="4">
    <source>
        <dbReference type="ARBA" id="ARBA00022679"/>
    </source>
</evidence>
<evidence type="ECO:0000256" key="1">
    <source>
        <dbReference type="ARBA" id="ARBA00004651"/>
    </source>
</evidence>
<protein>
    <recommendedName>
        <fullName evidence="11">Glycosyltransferase RgtA/B/C/D-like domain-containing protein</fullName>
    </recommendedName>
</protein>
<dbReference type="AlphaFoldDB" id="A0A399J1V1"/>
<feature type="transmembrane region" description="Helical" evidence="8">
    <location>
        <begin position="335"/>
        <end position="355"/>
    </location>
</feature>
<dbReference type="OrthoDB" id="9127305at2"/>
<keyword evidence="7 8" id="KW-0472">Membrane</keyword>
<dbReference type="RefSeq" id="WP_119398703.1">
    <property type="nucleotide sequence ID" value="NZ_QWJJ01000006.1"/>
</dbReference>
<reference evidence="9 10" key="1">
    <citation type="submission" date="2018-08" db="EMBL/GenBank/DDBJ databases">
        <title>Pseudooceanicola sediminis CY03 in the family Rhodobacteracea.</title>
        <authorList>
            <person name="Zhang Y.-J."/>
        </authorList>
    </citation>
    <scope>NUCLEOTIDE SEQUENCE [LARGE SCALE GENOMIC DNA]</scope>
    <source>
        <strain evidence="9 10">CY03</strain>
    </source>
</reference>
<keyword evidence="4" id="KW-0808">Transferase</keyword>